<dbReference type="KEGG" id="cbae:COR50_04415"/>
<evidence type="ECO:0008006" key="4">
    <source>
        <dbReference type="Google" id="ProtNLM"/>
    </source>
</evidence>
<dbReference type="InterPro" id="IPR010870">
    <property type="entry name" value="Porin_O/P"/>
</dbReference>
<feature type="signal peptide" evidence="1">
    <location>
        <begin position="1"/>
        <end position="22"/>
    </location>
</feature>
<protein>
    <recommendedName>
        <fullName evidence="4">Porin</fullName>
    </recommendedName>
</protein>
<dbReference type="Pfam" id="PF07396">
    <property type="entry name" value="Porin_O_P"/>
    <property type="match status" value="1"/>
</dbReference>
<dbReference type="EMBL" id="CP023777">
    <property type="protein sequence ID" value="ATL46479.1"/>
    <property type="molecule type" value="Genomic_DNA"/>
</dbReference>
<reference evidence="2 3" key="1">
    <citation type="submission" date="2017-10" db="EMBL/GenBank/DDBJ databases">
        <title>Paenichitinophaga pekingensis gen. nov., sp. nov., isolated from activated sludge.</title>
        <authorList>
            <person name="Jin D."/>
            <person name="Kong X."/>
            <person name="Deng Y."/>
            <person name="Bai Z."/>
        </authorList>
    </citation>
    <scope>NUCLEOTIDE SEQUENCE [LARGE SCALE GENOMIC DNA]</scope>
    <source>
        <strain evidence="2 3">13</strain>
    </source>
</reference>
<accession>A0A291QR44</accession>
<dbReference type="AlphaFoldDB" id="A0A291QR44"/>
<keyword evidence="3" id="KW-1185">Reference proteome</keyword>
<evidence type="ECO:0000313" key="3">
    <source>
        <dbReference type="Proteomes" id="UP000220133"/>
    </source>
</evidence>
<organism evidence="2 3">
    <name type="scientific">Chitinophaga caeni</name>
    <dbReference type="NCBI Taxonomy" id="2029983"/>
    <lineage>
        <taxon>Bacteria</taxon>
        <taxon>Pseudomonadati</taxon>
        <taxon>Bacteroidota</taxon>
        <taxon>Chitinophagia</taxon>
        <taxon>Chitinophagales</taxon>
        <taxon>Chitinophagaceae</taxon>
        <taxon>Chitinophaga</taxon>
    </lineage>
</organism>
<name>A0A291QR44_9BACT</name>
<proteinExistence type="predicted"/>
<dbReference type="RefSeq" id="WP_098192867.1">
    <property type="nucleotide sequence ID" value="NZ_CP023777.1"/>
</dbReference>
<evidence type="ECO:0000313" key="2">
    <source>
        <dbReference type="EMBL" id="ATL46479.1"/>
    </source>
</evidence>
<gene>
    <name evidence="2" type="ORF">COR50_04415</name>
</gene>
<evidence type="ECO:0000256" key="1">
    <source>
        <dbReference type="SAM" id="SignalP"/>
    </source>
</evidence>
<keyword evidence="1" id="KW-0732">Signal</keyword>
<dbReference type="Proteomes" id="UP000220133">
    <property type="component" value="Chromosome"/>
</dbReference>
<sequence length="389" mass="45137">MKKFRFHLFLLPCMVLTTIVKAQRQRDTMLTQPLIPITKQQLLSNVDIIANMRYAFRSEFNEGAYTGSRFNMEQFRLEFRGKVLDKLYFRFRDRYTRDPTTQTVDNLSRSTDLAYLRFDPDEHWKIYAGKLCADWGGFEFDANPIEIYEYSDIVEYADNFLSGAGVGYVTNNKQEFTFQLLNSRTATFGELYDSVPGLRPSKFPFAAVGNWRGELFDGKVSTIWSYSIFKEAHNTYMNYIALGTQLKLKNFQLQYDFKWSDEQLDRKTIVSDIIKPLGIQAATDAKYISHWMRADVRVAPIVNLFFVGMVDFANWDDNPDPSVDSRLRTAWGYMPGVEVFPFKKYNLKIYGIMVGRKYVYSDYAKNTLGASNTDNYRISVGIISPILVL</sequence>
<feature type="chain" id="PRO_5013239799" description="Porin" evidence="1">
    <location>
        <begin position="23"/>
        <end position="389"/>
    </location>
</feature>
<dbReference type="OrthoDB" id="846879at2"/>